<evidence type="ECO:0000256" key="1">
    <source>
        <dbReference type="SAM" id="MobiDB-lite"/>
    </source>
</evidence>
<name>A0A165ZA88_9AGAM</name>
<organism evidence="2 3">
    <name type="scientific">Sistotremastrum suecicum HHB10207 ss-3</name>
    <dbReference type="NCBI Taxonomy" id="1314776"/>
    <lineage>
        <taxon>Eukaryota</taxon>
        <taxon>Fungi</taxon>
        <taxon>Dikarya</taxon>
        <taxon>Basidiomycota</taxon>
        <taxon>Agaricomycotina</taxon>
        <taxon>Agaricomycetes</taxon>
        <taxon>Sistotremastrales</taxon>
        <taxon>Sistotremastraceae</taxon>
        <taxon>Sistotremastrum</taxon>
    </lineage>
</organism>
<evidence type="ECO:0000313" key="3">
    <source>
        <dbReference type="Proteomes" id="UP000076798"/>
    </source>
</evidence>
<feature type="compositionally biased region" description="Low complexity" evidence="1">
    <location>
        <begin position="163"/>
        <end position="189"/>
    </location>
</feature>
<reference evidence="2 3" key="1">
    <citation type="journal article" date="2016" name="Mol. Biol. Evol.">
        <title>Comparative Genomics of Early-Diverging Mushroom-Forming Fungi Provides Insights into the Origins of Lignocellulose Decay Capabilities.</title>
        <authorList>
            <person name="Nagy L.G."/>
            <person name="Riley R."/>
            <person name="Tritt A."/>
            <person name="Adam C."/>
            <person name="Daum C."/>
            <person name="Floudas D."/>
            <person name="Sun H."/>
            <person name="Yadav J.S."/>
            <person name="Pangilinan J."/>
            <person name="Larsson K.H."/>
            <person name="Matsuura K."/>
            <person name="Barry K."/>
            <person name="Labutti K."/>
            <person name="Kuo R."/>
            <person name="Ohm R.A."/>
            <person name="Bhattacharya S.S."/>
            <person name="Shirouzu T."/>
            <person name="Yoshinaga Y."/>
            <person name="Martin F.M."/>
            <person name="Grigoriev I.V."/>
            <person name="Hibbett D.S."/>
        </authorList>
    </citation>
    <scope>NUCLEOTIDE SEQUENCE [LARGE SCALE GENOMIC DNA]</scope>
    <source>
        <strain evidence="2 3">HHB10207 ss-3</strain>
    </source>
</reference>
<proteinExistence type="predicted"/>
<feature type="region of interest" description="Disordered" evidence="1">
    <location>
        <begin position="105"/>
        <end position="209"/>
    </location>
</feature>
<feature type="compositionally biased region" description="Polar residues" evidence="1">
    <location>
        <begin position="105"/>
        <end position="150"/>
    </location>
</feature>
<sequence length="209" mass="22442">MQIVPPVQQSLPIQSTGFSNYGSLSPQGAPYLPSSISTPSSFDNRSVSLPTTLSANVPSNSFSGINSSLLPPFSQSPGLQSVNPFNTFQPMSNQLQTGQNFSGGFSQGPSELSMGSLQPGFNPSPFPNQTINNPSPFPPIQNQFQTQGQFGANFPFQNPPPVQQQQQFNPGFQPQGAFQPQQQTQTNPFMSNPTMWGPQQTGGPMDGWS</sequence>
<dbReference type="AlphaFoldDB" id="A0A165ZA88"/>
<protein>
    <submittedName>
        <fullName evidence="2">Uncharacterized protein</fullName>
    </submittedName>
</protein>
<dbReference type="Proteomes" id="UP000076798">
    <property type="component" value="Unassembled WGS sequence"/>
</dbReference>
<accession>A0A165ZA88</accession>
<gene>
    <name evidence="2" type="ORF">SISSUDRAFT_316037</name>
</gene>
<keyword evidence="3" id="KW-1185">Reference proteome</keyword>
<feature type="compositionally biased region" description="Polar residues" evidence="1">
    <location>
        <begin position="190"/>
        <end position="202"/>
    </location>
</feature>
<dbReference type="EMBL" id="KV428200">
    <property type="protein sequence ID" value="KZT34102.1"/>
    <property type="molecule type" value="Genomic_DNA"/>
</dbReference>
<evidence type="ECO:0000313" key="2">
    <source>
        <dbReference type="EMBL" id="KZT34102.1"/>
    </source>
</evidence>